<protein>
    <submittedName>
        <fullName evidence="6">Uncharacterized protein</fullName>
    </submittedName>
</protein>
<feature type="compositionally biased region" description="Basic residues" evidence="5">
    <location>
        <begin position="129"/>
        <end position="142"/>
    </location>
</feature>
<evidence type="ECO:0000313" key="6">
    <source>
        <dbReference type="EMBL" id="KNZ57918.1"/>
    </source>
</evidence>
<dbReference type="OrthoDB" id="128536at2759"/>
<dbReference type="Pfam" id="PF04032">
    <property type="entry name" value="Rpr2"/>
    <property type="match status" value="1"/>
</dbReference>
<comment type="similarity">
    <text evidence="4">Belongs to the eukaryotic/archaeal RNase P protein component 4 family.</text>
</comment>
<reference evidence="6 7" key="1">
    <citation type="submission" date="2015-08" db="EMBL/GenBank/DDBJ databases">
        <title>Next Generation Sequencing and Analysis of the Genome of Puccinia sorghi L Schw, the Causal Agent of Maize Common Rust.</title>
        <authorList>
            <person name="Rochi L."/>
            <person name="Burguener G."/>
            <person name="Darino M."/>
            <person name="Turjanski A."/>
            <person name="Kreff E."/>
            <person name="Dieguez M.J."/>
            <person name="Sacco F."/>
        </authorList>
    </citation>
    <scope>NUCLEOTIDE SEQUENCE [LARGE SCALE GENOMIC DNA]</scope>
    <source>
        <strain evidence="6 7">RO10H11247</strain>
    </source>
</reference>
<dbReference type="AlphaFoldDB" id="A0A0L6VB10"/>
<dbReference type="Gene3D" id="6.20.50.20">
    <property type="match status" value="1"/>
</dbReference>
<feature type="region of interest" description="Disordered" evidence="5">
    <location>
        <begin position="89"/>
        <end position="153"/>
    </location>
</feature>
<comment type="caution">
    <text evidence="6">The sequence shown here is derived from an EMBL/GenBank/DDBJ whole genome shotgun (WGS) entry which is preliminary data.</text>
</comment>
<name>A0A0L6VB10_9BASI</name>
<dbReference type="GO" id="GO:0046872">
    <property type="term" value="F:metal ion binding"/>
    <property type="evidence" value="ECO:0007669"/>
    <property type="project" value="UniProtKB-KW"/>
</dbReference>
<keyword evidence="1" id="KW-0819">tRNA processing</keyword>
<dbReference type="STRING" id="27349.A0A0L6VB10"/>
<evidence type="ECO:0000256" key="4">
    <source>
        <dbReference type="ARBA" id="ARBA00038402"/>
    </source>
</evidence>
<dbReference type="PANTHER" id="PTHR14742">
    <property type="entry name" value="RIBONUCLEASE P SUBUNIT P21"/>
    <property type="match status" value="1"/>
</dbReference>
<dbReference type="GO" id="GO:0008033">
    <property type="term" value="P:tRNA processing"/>
    <property type="evidence" value="ECO:0007669"/>
    <property type="project" value="UniProtKB-KW"/>
</dbReference>
<evidence type="ECO:0000256" key="3">
    <source>
        <dbReference type="ARBA" id="ARBA00022833"/>
    </source>
</evidence>
<feature type="region of interest" description="Disordered" evidence="5">
    <location>
        <begin position="12"/>
        <end position="39"/>
    </location>
</feature>
<keyword evidence="3" id="KW-0862">Zinc</keyword>
<feature type="compositionally biased region" description="Basic and acidic residues" evidence="5">
    <location>
        <begin position="105"/>
        <end position="128"/>
    </location>
</feature>
<keyword evidence="7" id="KW-1185">Reference proteome</keyword>
<organism evidence="6 7">
    <name type="scientific">Puccinia sorghi</name>
    <dbReference type="NCBI Taxonomy" id="27349"/>
    <lineage>
        <taxon>Eukaryota</taxon>
        <taxon>Fungi</taxon>
        <taxon>Dikarya</taxon>
        <taxon>Basidiomycota</taxon>
        <taxon>Pucciniomycotina</taxon>
        <taxon>Pucciniomycetes</taxon>
        <taxon>Pucciniales</taxon>
        <taxon>Pucciniaceae</taxon>
        <taxon>Puccinia</taxon>
    </lineage>
</organism>
<dbReference type="Proteomes" id="UP000037035">
    <property type="component" value="Unassembled WGS sequence"/>
</dbReference>
<evidence type="ECO:0000256" key="2">
    <source>
        <dbReference type="ARBA" id="ARBA00022723"/>
    </source>
</evidence>
<gene>
    <name evidence="6" type="ORF">VP01_203g6</name>
</gene>
<dbReference type="InterPro" id="IPR007175">
    <property type="entry name" value="Rpr2/Snm1/Rpp21"/>
</dbReference>
<dbReference type="EMBL" id="LAVV01006882">
    <property type="protein sequence ID" value="KNZ57918.1"/>
    <property type="molecule type" value="Genomic_DNA"/>
</dbReference>
<dbReference type="PANTHER" id="PTHR14742:SF0">
    <property type="entry name" value="RIBONUCLEASE P PROTEIN SUBUNIT P21"/>
    <property type="match status" value="1"/>
</dbReference>
<evidence type="ECO:0000313" key="7">
    <source>
        <dbReference type="Proteomes" id="UP000037035"/>
    </source>
</evidence>
<sequence>MFSFWLACSAQKSPENISDDSEECEANLSPGSESEGRAERVSHILSEIPIRSPANASIKSLIHPPASGHSEVLQRLNFLHQAAHYLATVTSKRSPSSESVQSLRSDTKTKESRERAQKVNPRKQDGFKKQKTQSRKHTRKANRCQPLPNLPMLGLSRTLSKSMKIISKKAVLRMDPSVKRSICRSCHLLLLPGHTSSTRVIPSSSHQHKVQMTCLACQHQRHIPHPPESITPEKFPTTLNQSLDKTTSRQEQPIPFWRQPQHVTFAAQAVVEGSI</sequence>
<accession>A0A0L6VB10</accession>
<proteinExistence type="inferred from homology"/>
<evidence type="ECO:0000256" key="1">
    <source>
        <dbReference type="ARBA" id="ARBA00022694"/>
    </source>
</evidence>
<dbReference type="GO" id="GO:0005655">
    <property type="term" value="C:nucleolar ribonuclease P complex"/>
    <property type="evidence" value="ECO:0007669"/>
    <property type="project" value="TreeGrafter"/>
</dbReference>
<evidence type="ECO:0000256" key="5">
    <source>
        <dbReference type="SAM" id="MobiDB-lite"/>
    </source>
</evidence>
<feature type="compositionally biased region" description="Polar residues" evidence="5">
    <location>
        <begin position="89"/>
        <end position="104"/>
    </location>
</feature>
<dbReference type="VEuPathDB" id="FungiDB:VP01_203g6"/>
<keyword evidence="2" id="KW-0479">Metal-binding</keyword>